<dbReference type="GO" id="GO:0006412">
    <property type="term" value="P:translation"/>
    <property type="evidence" value="ECO:0007669"/>
    <property type="project" value="UniProtKB-UniRule"/>
</dbReference>
<evidence type="ECO:0000256" key="2">
    <source>
        <dbReference type="ARBA" id="ARBA00022980"/>
    </source>
</evidence>
<dbReference type="InterPro" id="IPR023591">
    <property type="entry name" value="Ribosomal_uS2_flav_dom_sf"/>
</dbReference>
<evidence type="ECO:0000313" key="8">
    <source>
        <dbReference type="Proteomes" id="UP000230882"/>
    </source>
</evidence>
<accession>A0A2H0UW29</accession>
<dbReference type="HAMAP" id="MF_00291_B">
    <property type="entry name" value="Ribosomal_uS2_B"/>
    <property type="match status" value="1"/>
</dbReference>
<dbReference type="Gene3D" id="3.40.50.10490">
    <property type="entry name" value="Glucose-6-phosphate isomerase like protein, domain 1"/>
    <property type="match status" value="1"/>
</dbReference>
<dbReference type="PANTHER" id="PTHR12534">
    <property type="entry name" value="30S RIBOSOMAL PROTEIN S2 PROKARYOTIC AND ORGANELLAR"/>
    <property type="match status" value="1"/>
</dbReference>
<proteinExistence type="inferred from homology"/>
<reference evidence="8" key="1">
    <citation type="submission" date="2017-09" db="EMBL/GenBank/DDBJ databases">
        <title>Depth-based differentiation of microbial function through sediment-hosted aquifers and enrichment of novel symbionts in the deep terrestrial subsurface.</title>
        <authorList>
            <person name="Probst A.J."/>
            <person name="Ladd B."/>
            <person name="Jarett J.K."/>
            <person name="Geller-Mcgrath D.E."/>
            <person name="Sieber C.M.K."/>
            <person name="Emerson J.B."/>
            <person name="Anantharaman K."/>
            <person name="Thomas B.C."/>
            <person name="Malmstrom R."/>
            <person name="Stieglmeier M."/>
            <person name="Klingl A."/>
            <person name="Woyke T."/>
            <person name="Ryan C.M."/>
            <person name="Banfield J.F."/>
        </authorList>
    </citation>
    <scope>NUCLEOTIDE SEQUENCE [LARGE SCALE GENOMIC DNA]</scope>
</reference>
<dbReference type="CDD" id="cd01425">
    <property type="entry name" value="RPS2"/>
    <property type="match status" value="1"/>
</dbReference>
<keyword evidence="2 5" id="KW-0689">Ribosomal protein</keyword>
<feature type="region of interest" description="Disordered" evidence="6">
    <location>
        <begin position="230"/>
        <end position="263"/>
    </location>
</feature>
<dbReference type="PANTHER" id="PTHR12534:SF0">
    <property type="entry name" value="SMALL RIBOSOMAL SUBUNIT PROTEIN US2M"/>
    <property type="match status" value="1"/>
</dbReference>
<comment type="caution">
    <text evidence="7">The sequence shown here is derived from an EMBL/GenBank/DDBJ whole genome shotgun (WGS) entry which is preliminary data.</text>
</comment>
<sequence>MAKETKFNIDTNKMMEAGAHLGHQISKLHPKMKDYIFGVRNTIHIIDLEKTAVQLEKVLEFIKELIKKGGILLLIETKPPLRDLVKEIADDCGIPYVNERWLGGTFTNFKIILERIKWFRELERRKKEGELEKYTKKERVQFDKELKNLEIKFGGIKNLEKIPEAVFICDVKRNILAIKEAKTKGVKVIAIADTNVDPNLADYPICANDGAVSSVRYILEKVKKVILDSKTEPPPLKEGAKVKKSAKSSLPVKTQSAKPKLKT</sequence>
<dbReference type="PRINTS" id="PR00395">
    <property type="entry name" value="RIBOSOMALS2"/>
</dbReference>
<dbReference type="GO" id="GO:0022627">
    <property type="term" value="C:cytosolic small ribosomal subunit"/>
    <property type="evidence" value="ECO:0007669"/>
    <property type="project" value="TreeGrafter"/>
</dbReference>
<comment type="similarity">
    <text evidence="1 5">Belongs to the universal ribosomal protein uS2 family.</text>
</comment>
<name>A0A2H0UW29_9BACT</name>
<dbReference type="Gene3D" id="1.10.287.610">
    <property type="entry name" value="Helix hairpin bin"/>
    <property type="match status" value="1"/>
</dbReference>
<dbReference type="NCBIfam" id="TIGR01011">
    <property type="entry name" value="rpsB_bact"/>
    <property type="match status" value="1"/>
</dbReference>
<keyword evidence="3 5" id="KW-0687">Ribonucleoprotein</keyword>
<evidence type="ECO:0000256" key="4">
    <source>
        <dbReference type="ARBA" id="ARBA00035256"/>
    </source>
</evidence>
<evidence type="ECO:0000256" key="1">
    <source>
        <dbReference type="ARBA" id="ARBA00006242"/>
    </source>
</evidence>
<dbReference type="GO" id="GO:0003735">
    <property type="term" value="F:structural constituent of ribosome"/>
    <property type="evidence" value="ECO:0007669"/>
    <property type="project" value="InterPro"/>
</dbReference>
<evidence type="ECO:0000313" key="7">
    <source>
        <dbReference type="EMBL" id="PIR91015.1"/>
    </source>
</evidence>
<organism evidence="7 8">
    <name type="scientific">bacterium (Candidatus Gribaldobacteria) CG10_big_fil_rev_8_21_14_0_10_37_46</name>
    <dbReference type="NCBI Taxonomy" id="2014276"/>
    <lineage>
        <taxon>Bacteria</taxon>
        <taxon>Candidatus Gribaldobacteria</taxon>
    </lineage>
</organism>
<protein>
    <recommendedName>
        <fullName evidence="4 5">Small ribosomal subunit protein uS2</fullName>
    </recommendedName>
</protein>
<evidence type="ECO:0000256" key="6">
    <source>
        <dbReference type="SAM" id="MobiDB-lite"/>
    </source>
</evidence>
<gene>
    <name evidence="5 7" type="primary">rpsB</name>
    <name evidence="7" type="ORF">COU02_01405</name>
</gene>
<feature type="compositionally biased region" description="Polar residues" evidence="6">
    <location>
        <begin position="247"/>
        <end position="257"/>
    </location>
</feature>
<dbReference type="AlphaFoldDB" id="A0A2H0UW29"/>
<evidence type="ECO:0000256" key="5">
    <source>
        <dbReference type="HAMAP-Rule" id="MF_00291"/>
    </source>
</evidence>
<evidence type="ECO:0000256" key="3">
    <source>
        <dbReference type="ARBA" id="ARBA00023274"/>
    </source>
</evidence>
<dbReference type="Pfam" id="PF00318">
    <property type="entry name" value="Ribosomal_S2"/>
    <property type="match status" value="1"/>
</dbReference>
<dbReference type="EMBL" id="PFAU01000035">
    <property type="protein sequence ID" value="PIR91015.1"/>
    <property type="molecule type" value="Genomic_DNA"/>
</dbReference>
<dbReference type="Proteomes" id="UP000230882">
    <property type="component" value="Unassembled WGS sequence"/>
</dbReference>
<dbReference type="InterPro" id="IPR001865">
    <property type="entry name" value="Ribosomal_uS2"/>
</dbReference>
<dbReference type="InterPro" id="IPR005706">
    <property type="entry name" value="Ribosomal_uS2_bac/mit/plastid"/>
</dbReference>
<dbReference type="SUPFAM" id="SSF52313">
    <property type="entry name" value="Ribosomal protein S2"/>
    <property type="match status" value="1"/>
</dbReference>